<dbReference type="Pfam" id="PF20143">
    <property type="entry name" value="NAD_kinase_C"/>
    <property type="match status" value="1"/>
</dbReference>
<dbReference type="Gene3D" id="3.40.50.10330">
    <property type="entry name" value="Probable inorganic polyphosphate/atp-NAD kinase, domain 1"/>
    <property type="match status" value="1"/>
</dbReference>
<dbReference type="InterPro" id="IPR002504">
    <property type="entry name" value="NADK"/>
</dbReference>
<protein>
    <recommendedName>
        <fullName evidence="6">NAD kinase</fullName>
        <ecNumber evidence="6">2.7.1.23</ecNumber>
    </recommendedName>
    <alternativeName>
        <fullName evidence="6">ATP-dependent NAD kinase</fullName>
    </alternativeName>
</protein>
<dbReference type="GO" id="GO:0046872">
    <property type="term" value="F:metal ion binding"/>
    <property type="evidence" value="ECO:0007669"/>
    <property type="project" value="UniProtKB-UniRule"/>
</dbReference>
<gene>
    <name evidence="6" type="primary">nadK</name>
    <name evidence="7" type="ORF">HKN21_10240</name>
</gene>
<dbReference type="GO" id="GO:0051287">
    <property type="term" value="F:NAD binding"/>
    <property type="evidence" value="ECO:0007669"/>
    <property type="project" value="UniProtKB-ARBA"/>
</dbReference>
<reference evidence="7 8" key="1">
    <citation type="submission" date="2020-03" db="EMBL/GenBank/DDBJ databases">
        <title>Metabolic flexibility allows generalist bacteria to become dominant in a frequently disturbed ecosystem.</title>
        <authorList>
            <person name="Chen Y.-J."/>
            <person name="Leung P.M."/>
            <person name="Bay S.K."/>
            <person name="Hugenholtz P."/>
            <person name="Kessler A.J."/>
            <person name="Shelley G."/>
            <person name="Waite D.W."/>
            <person name="Cook P.L."/>
            <person name="Greening C."/>
        </authorList>
    </citation>
    <scope>NUCLEOTIDE SEQUENCE [LARGE SCALE GENOMIC DNA]</scope>
    <source>
        <strain evidence="7">SS_bin_28</strain>
    </source>
</reference>
<dbReference type="InterPro" id="IPR017437">
    <property type="entry name" value="ATP-NAD_kinase_PpnK-typ_C"/>
</dbReference>
<organism evidence="7 8">
    <name type="scientific">Eiseniibacteriota bacterium</name>
    <dbReference type="NCBI Taxonomy" id="2212470"/>
    <lineage>
        <taxon>Bacteria</taxon>
        <taxon>Candidatus Eiseniibacteriota</taxon>
    </lineage>
</organism>
<comment type="subcellular location">
    <subcellularLocation>
        <location evidence="6">Cytoplasm</location>
    </subcellularLocation>
</comment>
<evidence type="ECO:0000256" key="5">
    <source>
        <dbReference type="ARBA" id="ARBA00047925"/>
    </source>
</evidence>
<accession>A0A7Y2E8G1</accession>
<evidence type="ECO:0000256" key="2">
    <source>
        <dbReference type="ARBA" id="ARBA00022777"/>
    </source>
</evidence>
<dbReference type="EMBL" id="JABDJR010000409">
    <property type="protein sequence ID" value="NNF07128.1"/>
    <property type="molecule type" value="Genomic_DNA"/>
</dbReference>
<evidence type="ECO:0000313" key="8">
    <source>
        <dbReference type="Proteomes" id="UP000547674"/>
    </source>
</evidence>
<evidence type="ECO:0000256" key="1">
    <source>
        <dbReference type="ARBA" id="ARBA00022679"/>
    </source>
</evidence>
<feature type="binding site" evidence="6">
    <location>
        <position position="67"/>
    </location>
    <ligand>
        <name>NAD(+)</name>
        <dbReference type="ChEBI" id="CHEBI:57540"/>
    </ligand>
</feature>
<dbReference type="Pfam" id="PF01513">
    <property type="entry name" value="NAD_kinase"/>
    <property type="match status" value="1"/>
</dbReference>
<dbReference type="GO" id="GO:0019674">
    <property type="term" value="P:NAD+ metabolic process"/>
    <property type="evidence" value="ECO:0007669"/>
    <property type="project" value="InterPro"/>
</dbReference>
<evidence type="ECO:0000313" key="7">
    <source>
        <dbReference type="EMBL" id="NNF07128.1"/>
    </source>
</evidence>
<comment type="cofactor">
    <cofactor evidence="6">
        <name>a divalent metal cation</name>
        <dbReference type="ChEBI" id="CHEBI:60240"/>
    </cofactor>
</comment>
<keyword evidence="4 6" id="KW-0520">NAD</keyword>
<sequence>MRLGLIANLTKPDAVGAAASAADFLRERGAEVVLHPDLAEALRVKTTAPLKDSDLVLCFGGDGTILHAVRETGPSGPPTLGVNLGSLGFLTAVSSNEVTSCLEAVLAKEYVVEDRSLVRARFTDTKGDSQTLEALNEIVVDEGTFTRRAVELDVRVSGSYLGTFTGDGLIVATPTGSTAYSLSAGGPIVKASLTAFTITPIAAHSLSIRPLVIDDTEVIEVENHLAGVRLKVTADGHGAQEIAANTVIRIERSPHQTQLAFLKNVSYYDILRDKLNWGGLPNKR</sequence>
<dbReference type="GO" id="GO:0003951">
    <property type="term" value="F:NAD+ kinase activity"/>
    <property type="evidence" value="ECO:0007669"/>
    <property type="project" value="UniProtKB-UniRule"/>
</dbReference>
<keyword evidence="6" id="KW-0067">ATP-binding</keyword>
<keyword evidence="1 6" id="KW-0808">Transferase</keyword>
<dbReference type="AlphaFoldDB" id="A0A7Y2E8G1"/>
<dbReference type="InterPro" id="IPR017438">
    <property type="entry name" value="ATP-NAD_kinase_N"/>
</dbReference>
<dbReference type="Proteomes" id="UP000547674">
    <property type="component" value="Unassembled WGS sequence"/>
</dbReference>
<proteinExistence type="inferred from homology"/>
<evidence type="ECO:0000256" key="3">
    <source>
        <dbReference type="ARBA" id="ARBA00022857"/>
    </source>
</evidence>
<dbReference type="SUPFAM" id="SSF111331">
    <property type="entry name" value="NAD kinase/diacylglycerol kinase-like"/>
    <property type="match status" value="1"/>
</dbReference>
<keyword evidence="3 6" id="KW-0521">NADP</keyword>
<feature type="binding site" evidence="6">
    <location>
        <begin position="136"/>
        <end position="137"/>
    </location>
    <ligand>
        <name>NAD(+)</name>
        <dbReference type="ChEBI" id="CHEBI:57540"/>
    </ligand>
</feature>
<comment type="function">
    <text evidence="6">Involved in the regulation of the intracellular balance of NAD and NADP, and is a key enzyme in the biosynthesis of NADP. Catalyzes specifically the phosphorylation on 2'-hydroxyl of the adenosine moiety of NAD to yield NADP.</text>
</comment>
<feature type="binding site" evidence="6">
    <location>
        <position position="167"/>
    </location>
    <ligand>
        <name>NAD(+)</name>
        <dbReference type="ChEBI" id="CHEBI:57540"/>
    </ligand>
</feature>
<dbReference type="GO" id="GO:0005737">
    <property type="term" value="C:cytoplasm"/>
    <property type="evidence" value="ECO:0007669"/>
    <property type="project" value="UniProtKB-SubCell"/>
</dbReference>
<comment type="caution">
    <text evidence="6">Lacks conserved residue(s) required for the propagation of feature annotation.</text>
</comment>
<evidence type="ECO:0000256" key="6">
    <source>
        <dbReference type="HAMAP-Rule" id="MF_00361"/>
    </source>
</evidence>
<dbReference type="InterPro" id="IPR016064">
    <property type="entry name" value="NAD/diacylglycerol_kinase_sf"/>
</dbReference>
<feature type="binding site" evidence="6">
    <location>
        <position position="148"/>
    </location>
    <ligand>
        <name>NAD(+)</name>
        <dbReference type="ChEBI" id="CHEBI:57540"/>
    </ligand>
</feature>
<evidence type="ECO:0000256" key="4">
    <source>
        <dbReference type="ARBA" id="ARBA00023027"/>
    </source>
</evidence>
<keyword evidence="6" id="KW-0547">Nucleotide-binding</keyword>
<comment type="catalytic activity">
    <reaction evidence="5 6">
        <text>NAD(+) + ATP = ADP + NADP(+) + H(+)</text>
        <dbReference type="Rhea" id="RHEA:18629"/>
        <dbReference type="ChEBI" id="CHEBI:15378"/>
        <dbReference type="ChEBI" id="CHEBI:30616"/>
        <dbReference type="ChEBI" id="CHEBI:57540"/>
        <dbReference type="ChEBI" id="CHEBI:58349"/>
        <dbReference type="ChEBI" id="CHEBI:456216"/>
        <dbReference type="EC" id="2.7.1.23"/>
    </reaction>
</comment>
<keyword evidence="6" id="KW-0963">Cytoplasm</keyword>
<feature type="binding site" evidence="6">
    <location>
        <begin position="178"/>
        <end position="183"/>
    </location>
    <ligand>
        <name>NAD(+)</name>
        <dbReference type="ChEBI" id="CHEBI:57540"/>
    </ligand>
</feature>
<comment type="similarity">
    <text evidence="6">Belongs to the NAD kinase family.</text>
</comment>
<comment type="caution">
    <text evidence="7">The sequence shown here is derived from an EMBL/GenBank/DDBJ whole genome shotgun (WGS) entry which is preliminary data.</text>
</comment>
<dbReference type="EC" id="2.7.1.23" evidence="6"/>
<dbReference type="PANTHER" id="PTHR20275:SF0">
    <property type="entry name" value="NAD KINASE"/>
    <property type="match status" value="1"/>
</dbReference>
<keyword evidence="2 6" id="KW-0418">Kinase</keyword>
<dbReference type="Gene3D" id="2.60.200.30">
    <property type="entry name" value="Probable inorganic polyphosphate/atp-NAD kinase, domain 2"/>
    <property type="match status" value="1"/>
</dbReference>
<name>A0A7Y2E8G1_UNCEI</name>
<dbReference type="PANTHER" id="PTHR20275">
    <property type="entry name" value="NAD KINASE"/>
    <property type="match status" value="1"/>
</dbReference>
<feature type="active site" description="Proton acceptor" evidence="6">
    <location>
        <position position="62"/>
    </location>
</feature>
<dbReference type="HAMAP" id="MF_00361">
    <property type="entry name" value="NAD_kinase"/>
    <property type="match status" value="1"/>
</dbReference>
<dbReference type="GO" id="GO:0006741">
    <property type="term" value="P:NADP+ biosynthetic process"/>
    <property type="evidence" value="ECO:0007669"/>
    <property type="project" value="UniProtKB-UniRule"/>
</dbReference>
<feature type="binding site" evidence="6">
    <location>
        <position position="202"/>
    </location>
    <ligand>
        <name>NAD(+)</name>
        <dbReference type="ChEBI" id="CHEBI:57540"/>
    </ligand>
</feature>
<dbReference type="GO" id="GO:0005524">
    <property type="term" value="F:ATP binding"/>
    <property type="evidence" value="ECO:0007669"/>
    <property type="project" value="UniProtKB-KW"/>
</dbReference>
<feature type="binding site" evidence="6">
    <location>
        <begin position="62"/>
        <end position="63"/>
    </location>
    <ligand>
        <name>NAD(+)</name>
        <dbReference type="ChEBI" id="CHEBI:57540"/>
    </ligand>
</feature>